<dbReference type="EMBL" id="JARJCW010000011">
    <property type="protein sequence ID" value="KAJ7219448.1"/>
    <property type="molecule type" value="Genomic_DNA"/>
</dbReference>
<keyword evidence="3" id="KW-1185">Reference proteome</keyword>
<proteinExistence type="predicted"/>
<dbReference type="Proteomes" id="UP001219525">
    <property type="component" value="Unassembled WGS sequence"/>
</dbReference>
<protein>
    <submittedName>
        <fullName evidence="2">Uncharacterized protein</fullName>
    </submittedName>
</protein>
<gene>
    <name evidence="2" type="ORF">GGX14DRAFT_592230</name>
</gene>
<comment type="caution">
    <text evidence="2">The sequence shown here is derived from an EMBL/GenBank/DDBJ whole genome shotgun (WGS) entry which is preliminary data.</text>
</comment>
<reference evidence="2" key="1">
    <citation type="submission" date="2023-03" db="EMBL/GenBank/DDBJ databases">
        <title>Massive genome expansion in bonnet fungi (Mycena s.s.) driven by repeated elements and novel gene families across ecological guilds.</title>
        <authorList>
            <consortium name="Lawrence Berkeley National Laboratory"/>
            <person name="Harder C.B."/>
            <person name="Miyauchi S."/>
            <person name="Viragh M."/>
            <person name="Kuo A."/>
            <person name="Thoen E."/>
            <person name="Andreopoulos B."/>
            <person name="Lu D."/>
            <person name="Skrede I."/>
            <person name="Drula E."/>
            <person name="Henrissat B."/>
            <person name="Morin E."/>
            <person name="Kohler A."/>
            <person name="Barry K."/>
            <person name="LaButti K."/>
            <person name="Morin E."/>
            <person name="Salamov A."/>
            <person name="Lipzen A."/>
            <person name="Mereny Z."/>
            <person name="Hegedus B."/>
            <person name="Baldrian P."/>
            <person name="Stursova M."/>
            <person name="Weitz H."/>
            <person name="Taylor A."/>
            <person name="Grigoriev I.V."/>
            <person name="Nagy L.G."/>
            <person name="Martin F."/>
            <person name="Kauserud H."/>
        </authorList>
    </citation>
    <scope>NUCLEOTIDE SEQUENCE</scope>
    <source>
        <strain evidence="2">9144</strain>
    </source>
</reference>
<dbReference type="AlphaFoldDB" id="A0AAD6VWD2"/>
<evidence type="ECO:0000313" key="3">
    <source>
        <dbReference type="Proteomes" id="UP001219525"/>
    </source>
</evidence>
<accession>A0AAD6VWD2</accession>
<organism evidence="2 3">
    <name type="scientific">Mycena pura</name>
    <dbReference type="NCBI Taxonomy" id="153505"/>
    <lineage>
        <taxon>Eukaryota</taxon>
        <taxon>Fungi</taxon>
        <taxon>Dikarya</taxon>
        <taxon>Basidiomycota</taxon>
        <taxon>Agaricomycotina</taxon>
        <taxon>Agaricomycetes</taxon>
        <taxon>Agaricomycetidae</taxon>
        <taxon>Agaricales</taxon>
        <taxon>Marasmiineae</taxon>
        <taxon>Mycenaceae</taxon>
        <taxon>Mycena</taxon>
    </lineage>
</organism>
<evidence type="ECO:0000313" key="2">
    <source>
        <dbReference type="EMBL" id="KAJ7219448.1"/>
    </source>
</evidence>
<feature type="region of interest" description="Disordered" evidence="1">
    <location>
        <begin position="161"/>
        <end position="215"/>
    </location>
</feature>
<name>A0AAD6VWD2_9AGAR</name>
<evidence type="ECO:0000256" key="1">
    <source>
        <dbReference type="SAM" id="MobiDB-lite"/>
    </source>
</evidence>
<sequence>MNSSKDSLRMRSFSALGRSQFFDALVFKAAEDGGDLVVVIDALGTEVVAASSEEVVEDNRLEEDDMLRAGRMGDESESEEQCDAVEAGGVFEAAGDGVRGETALCELGSVVSSDNNGLEAGPVVCADLAAWRVRRGVAVDGRRDSFALGLSAKLWGRRWVSQGSSSGGRAETPSTARRRRRQYGRSVPEWGNATEAKADPREQKVPLIALQSGGG</sequence>